<comment type="miscellaneous">
    <text evidence="10">This function is generally fulfilled by the C-terminal part of HisG, which is missing in some bacteria such as this one.</text>
</comment>
<evidence type="ECO:0000256" key="6">
    <source>
        <dbReference type="ARBA" id="ARBA00022490"/>
    </source>
</evidence>
<proteinExistence type="inferred from homology"/>
<dbReference type="PIRSF" id="PIRSF001549">
    <property type="entry name" value="His-tRNA_synth"/>
    <property type="match status" value="1"/>
</dbReference>
<comment type="caution">
    <text evidence="12">The sequence shown here is derived from an EMBL/GenBank/DDBJ whole genome shotgun (WGS) entry which is preliminary data.</text>
</comment>
<protein>
    <recommendedName>
        <fullName evidence="5 10">ATP phosphoribosyltransferase regulatory subunit</fullName>
    </recommendedName>
</protein>
<dbReference type="Pfam" id="PF13393">
    <property type="entry name" value="tRNA-synt_His"/>
    <property type="match status" value="1"/>
</dbReference>
<feature type="domain" description="Aminoacyl-transfer RNA synthetases class-II family profile" evidence="11">
    <location>
        <begin position="36"/>
        <end position="323"/>
    </location>
</feature>
<dbReference type="InterPro" id="IPR041715">
    <property type="entry name" value="HisRS-like_core"/>
</dbReference>
<evidence type="ECO:0000256" key="1">
    <source>
        <dbReference type="ARBA" id="ARBA00004496"/>
    </source>
</evidence>
<dbReference type="PROSITE" id="PS50862">
    <property type="entry name" value="AA_TRNA_LIGASE_II"/>
    <property type="match status" value="1"/>
</dbReference>
<accession>A0ABS2P7Z6</accession>
<dbReference type="Gene3D" id="3.40.50.12590">
    <property type="match status" value="1"/>
</dbReference>
<comment type="subunit">
    <text evidence="4 10">Heteromultimer composed of HisG and HisZ subunits.</text>
</comment>
<dbReference type="EMBL" id="JAFBEC010000001">
    <property type="protein sequence ID" value="MBM7631246.1"/>
    <property type="molecule type" value="Genomic_DNA"/>
</dbReference>
<dbReference type="InterPro" id="IPR004516">
    <property type="entry name" value="HisRS/HisZ"/>
</dbReference>
<dbReference type="NCBIfam" id="TIGR00443">
    <property type="entry name" value="hisZ_biosyn_reg"/>
    <property type="match status" value="1"/>
</dbReference>
<keyword evidence="6 10" id="KW-0963">Cytoplasm</keyword>
<dbReference type="InterPro" id="IPR004517">
    <property type="entry name" value="HisZ"/>
</dbReference>
<dbReference type="SUPFAM" id="SSF55681">
    <property type="entry name" value="Class II aaRS and biotin synthetases"/>
    <property type="match status" value="1"/>
</dbReference>
<keyword evidence="12" id="KW-0328">Glycosyltransferase</keyword>
<gene>
    <name evidence="10" type="primary">hisZ</name>
    <name evidence="12" type="ORF">JOD17_000337</name>
</gene>
<dbReference type="InterPro" id="IPR006195">
    <property type="entry name" value="aa-tRNA-synth_II"/>
</dbReference>
<evidence type="ECO:0000256" key="4">
    <source>
        <dbReference type="ARBA" id="ARBA00011496"/>
    </source>
</evidence>
<reference evidence="12 13" key="1">
    <citation type="submission" date="2021-01" db="EMBL/GenBank/DDBJ databases">
        <title>Genomic Encyclopedia of Type Strains, Phase IV (KMG-IV): sequencing the most valuable type-strain genomes for metagenomic binning, comparative biology and taxonomic classification.</title>
        <authorList>
            <person name="Goeker M."/>
        </authorList>
    </citation>
    <scope>NUCLEOTIDE SEQUENCE [LARGE SCALE GENOMIC DNA]</scope>
    <source>
        <strain evidence="12 13">DSM 25540</strain>
    </source>
</reference>
<comment type="similarity">
    <text evidence="3 10">Belongs to the class-II aminoacyl-tRNA synthetase family. HisZ subfamily.</text>
</comment>
<evidence type="ECO:0000256" key="3">
    <source>
        <dbReference type="ARBA" id="ARBA00005539"/>
    </source>
</evidence>
<dbReference type="PANTHER" id="PTHR43707">
    <property type="entry name" value="HISTIDYL-TRNA SYNTHETASE"/>
    <property type="match status" value="1"/>
</dbReference>
<keyword evidence="7 10" id="KW-0028">Amino-acid biosynthesis</keyword>
<evidence type="ECO:0000256" key="7">
    <source>
        <dbReference type="ARBA" id="ARBA00022605"/>
    </source>
</evidence>
<dbReference type="Proteomes" id="UP000741863">
    <property type="component" value="Unassembled WGS sequence"/>
</dbReference>
<dbReference type="RefSeq" id="WP_204695413.1">
    <property type="nucleotide sequence ID" value="NZ_JAFBEC010000001.1"/>
</dbReference>
<organism evidence="12 13">
    <name type="scientific">Geomicrobium sediminis</name>
    <dbReference type="NCBI Taxonomy" id="1347788"/>
    <lineage>
        <taxon>Bacteria</taxon>
        <taxon>Bacillati</taxon>
        <taxon>Bacillota</taxon>
        <taxon>Bacilli</taxon>
        <taxon>Bacillales</taxon>
        <taxon>Geomicrobium</taxon>
    </lineage>
</organism>
<dbReference type="GO" id="GO:0016757">
    <property type="term" value="F:glycosyltransferase activity"/>
    <property type="evidence" value="ECO:0007669"/>
    <property type="project" value="UniProtKB-KW"/>
</dbReference>
<evidence type="ECO:0000256" key="9">
    <source>
        <dbReference type="ARBA" id="ARBA00025246"/>
    </source>
</evidence>
<dbReference type="InterPro" id="IPR053846">
    <property type="entry name" value="HisZ-C"/>
</dbReference>
<evidence type="ECO:0000256" key="2">
    <source>
        <dbReference type="ARBA" id="ARBA00004667"/>
    </source>
</evidence>
<dbReference type="CDD" id="cd00773">
    <property type="entry name" value="HisRS-like_core"/>
    <property type="match status" value="1"/>
</dbReference>
<comment type="pathway">
    <text evidence="2 10">Amino-acid biosynthesis; L-histidine biosynthesis; L-histidine from 5-phospho-alpha-D-ribose 1-diphosphate: step 1/9.</text>
</comment>
<dbReference type="PANTHER" id="PTHR43707:SF1">
    <property type="entry name" value="HISTIDINE--TRNA LIGASE, MITOCHONDRIAL-RELATED"/>
    <property type="match status" value="1"/>
</dbReference>
<evidence type="ECO:0000313" key="12">
    <source>
        <dbReference type="EMBL" id="MBM7631246.1"/>
    </source>
</evidence>
<dbReference type="NCBIfam" id="NF008941">
    <property type="entry name" value="PRK12292.2-4"/>
    <property type="match status" value="1"/>
</dbReference>
<evidence type="ECO:0000256" key="5">
    <source>
        <dbReference type="ARBA" id="ARBA00020397"/>
    </source>
</evidence>
<dbReference type="Pfam" id="PF21996">
    <property type="entry name" value="HisZ-like"/>
    <property type="match status" value="1"/>
</dbReference>
<evidence type="ECO:0000259" key="11">
    <source>
        <dbReference type="PROSITE" id="PS50862"/>
    </source>
</evidence>
<keyword evidence="13" id="KW-1185">Reference proteome</keyword>
<comment type="function">
    <text evidence="9 10">Required for the first step of histidine biosynthesis. May allow the feedback regulation of ATP phosphoribosyltransferase activity by histidine.</text>
</comment>
<comment type="subcellular location">
    <subcellularLocation>
        <location evidence="1 10">Cytoplasm</location>
    </subcellularLocation>
</comment>
<keyword evidence="12" id="KW-0808">Transferase</keyword>
<dbReference type="InterPro" id="IPR045864">
    <property type="entry name" value="aa-tRNA-synth_II/BPL/LPL"/>
</dbReference>
<name>A0ABS2P7Z6_9BACL</name>
<evidence type="ECO:0000313" key="13">
    <source>
        <dbReference type="Proteomes" id="UP000741863"/>
    </source>
</evidence>
<dbReference type="HAMAP" id="MF_00125">
    <property type="entry name" value="HisZ"/>
    <property type="match status" value="1"/>
</dbReference>
<dbReference type="Gene3D" id="3.30.930.10">
    <property type="entry name" value="Bira Bifunctional Protein, Domain 2"/>
    <property type="match status" value="1"/>
</dbReference>
<evidence type="ECO:0000256" key="8">
    <source>
        <dbReference type="ARBA" id="ARBA00023102"/>
    </source>
</evidence>
<keyword evidence="8 10" id="KW-0368">Histidine biosynthesis</keyword>
<evidence type="ECO:0000256" key="10">
    <source>
        <dbReference type="HAMAP-Rule" id="MF_00125"/>
    </source>
</evidence>
<sequence>MSSPFMFEKPLGMKDTLPLLYDRNEEVTSQIAEEVRLWGYQTLHTPALEYYDTVGAASAIHDAKLFKLMDRQGRTLVLRPDMTAPIARVVSSSLKDEPLPLRLAYNTALYRTQEHEGKPAEFEQYGVELIGDQTVSADGEIMALLISAFEKTGLRHFRLAFGHIGFMNALFTEVVGSGDHVHALKQFLFEKNYVGFKRYVRKLPISALDKNRLEQLLSLRGGPDMLETAKELVSSPDALRALQEVQEVWNVLESYGVSSYMNIDLNVVLHIDYYTGVVFESYGKELGFPLASGGRYDELVPKFGRQASATGFGIRMDRLLEALNHIDCPLNQERTLILFSKERQKEAVEEAKQLRESGKRVVIQHVAGIEDLDAYTSTFTNVIQRIGGSAS</sequence>